<evidence type="ECO:0000313" key="1">
    <source>
        <dbReference type="EMBL" id="EAQ03698.1"/>
    </source>
</evidence>
<dbReference type="HOGENOM" id="CLU_045116_0_0_5"/>
<keyword evidence="2" id="KW-1185">Reference proteome</keyword>
<comment type="caution">
    <text evidence="1">The sequence shown here is derived from an EMBL/GenBank/DDBJ whole genome shotgun (WGS) entry which is preliminary data.</text>
</comment>
<evidence type="ECO:0000313" key="2">
    <source>
        <dbReference type="Proteomes" id="UP000004318"/>
    </source>
</evidence>
<gene>
    <name evidence="1" type="ORF">OB2597_10661</name>
</gene>
<name>A3TVQ2_PSEBH</name>
<accession>A3TVQ2</accession>
<dbReference type="AlphaFoldDB" id="A3TVQ2"/>
<reference evidence="1 2" key="1">
    <citation type="journal article" date="2010" name="J. Bacteriol.">
        <title>Genome sequences of Oceanicola granulosus HTCC2516(T) and Oceanicola batsensis HTCC2597(TDelta).</title>
        <authorList>
            <person name="Thrash J.C."/>
            <person name="Cho J.C."/>
            <person name="Vergin K.L."/>
            <person name="Giovannoni S.J."/>
        </authorList>
    </citation>
    <scope>NUCLEOTIDE SEQUENCE [LARGE SCALE GENOMIC DNA]</scope>
    <source>
        <strain evidence="2">ATCC BAA-863 / DSM 15984 / KCTC 12145 / HTCC2597</strain>
    </source>
</reference>
<sequence length="377" mass="41613">MSTQQLGDRLGLTVVVGHPDARALRPHLSEAVADWQAQDWDRLGPRLARFDRCRAALPSGERIAPALSRALFRHIAGPAACTLIDRGRSVPSTDLPEDLFAPLQRILGQQETDPALHFLAAQVQLELGWARRGDDYADFALDEALSAAQARFRVARTVLDRIAPRAPHSSHFAELDYRVRAAEGTTEEELTQAAIRWSRTDTTALAPYALHGLHLLPRWYGTEGSLRAFADKSWAKTHENMGAAAYAAVYLAALESDLETALTLDLAVFREGLIDMMQLGEDPDLTCNAVLRLLWEVSLAPSGIDRREPRAVRGIRHEMRALFYDLARHALGPVMPDVWGGRWTEARILHTLAEPFAEELAAGRTVSIGLQGAMVSE</sequence>
<dbReference type="Proteomes" id="UP000004318">
    <property type="component" value="Unassembled WGS sequence"/>
</dbReference>
<proteinExistence type="predicted"/>
<dbReference type="EMBL" id="AAMO01000003">
    <property type="protein sequence ID" value="EAQ03698.1"/>
    <property type="molecule type" value="Genomic_DNA"/>
</dbReference>
<organism evidence="1 2">
    <name type="scientific">Pseudooceanicola batsensis (strain ATCC BAA-863 / DSM 15984 / KCTC 12145 / HTCC2597)</name>
    <name type="common">Oceanicola batsensis</name>
    <dbReference type="NCBI Taxonomy" id="252305"/>
    <lineage>
        <taxon>Bacteria</taxon>
        <taxon>Pseudomonadati</taxon>
        <taxon>Pseudomonadota</taxon>
        <taxon>Alphaproteobacteria</taxon>
        <taxon>Rhodobacterales</taxon>
        <taxon>Paracoccaceae</taxon>
        <taxon>Pseudooceanicola</taxon>
    </lineage>
</organism>
<protein>
    <submittedName>
        <fullName evidence="1">Uncharacterized protein</fullName>
    </submittedName>
</protein>
<dbReference type="STRING" id="252305.OB2597_10661"/>